<protein>
    <submittedName>
        <fullName evidence="1">7856_t:CDS:1</fullName>
    </submittedName>
</protein>
<gene>
    <name evidence="1" type="ORF">DERYTH_LOCUS3027</name>
</gene>
<evidence type="ECO:0000313" key="1">
    <source>
        <dbReference type="EMBL" id="CAG8503581.1"/>
    </source>
</evidence>
<name>A0A9N9F297_9GLOM</name>
<dbReference type="AlphaFoldDB" id="A0A9N9F297"/>
<evidence type="ECO:0000313" key="2">
    <source>
        <dbReference type="Proteomes" id="UP000789405"/>
    </source>
</evidence>
<comment type="caution">
    <text evidence="1">The sequence shown here is derived from an EMBL/GenBank/DDBJ whole genome shotgun (WGS) entry which is preliminary data.</text>
</comment>
<dbReference type="OrthoDB" id="2484725at2759"/>
<proteinExistence type="predicted"/>
<sequence>MDIVKLDLSLSLLDVKHEKNISINQKMNLCNLLGNWVGGGRRRFRGRCCLRPRGGGRPIIIHQHHFHTQVIDHTDYTRIRELETQLEECKKHRREVEIKINEIITTHVNIKDIANKMIIIDEVDKCLKLLGVEYNDKDGLMEKLKKLVNACKNLTLTGPVQERLWKCLAYMYGSKAPKTLEAFTSNFDKNMDKLTEACFRNKKQELYNDVRYKGKAFVPKPDSSFVRKLCRCHYYIVGRSKEKSIVNMIDNLLQACKNFY</sequence>
<accession>A0A9N9F297</accession>
<dbReference type="EMBL" id="CAJVPY010001020">
    <property type="protein sequence ID" value="CAG8503581.1"/>
    <property type="molecule type" value="Genomic_DNA"/>
</dbReference>
<dbReference type="Proteomes" id="UP000789405">
    <property type="component" value="Unassembled WGS sequence"/>
</dbReference>
<keyword evidence="2" id="KW-1185">Reference proteome</keyword>
<organism evidence="1 2">
    <name type="scientific">Dentiscutata erythropus</name>
    <dbReference type="NCBI Taxonomy" id="1348616"/>
    <lineage>
        <taxon>Eukaryota</taxon>
        <taxon>Fungi</taxon>
        <taxon>Fungi incertae sedis</taxon>
        <taxon>Mucoromycota</taxon>
        <taxon>Glomeromycotina</taxon>
        <taxon>Glomeromycetes</taxon>
        <taxon>Diversisporales</taxon>
        <taxon>Gigasporaceae</taxon>
        <taxon>Dentiscutata</taxon>
    </lineage>
</organism>
<reference evidence="1" key="1">
    <citation type="submission" date="2021-06" db="EMBL/GenBank/DDBJ databases">
        <authorList>
            <person name="Kallberg Y."/>
            <person name="Tangrot J."/>
            <person name="Rosling A."/>
        </authorList>
    </citation>
    <scope>NUCLEOTIDE SEQUENCE</scope>
    <source>
        <strain evidence="1">MA453B</strain>
    </source>
</reference>